<name>A0A3B0XK57_9ZZZZ</name>
<accession>A0A3B0XK57</accession>
<protein>
    <submittedName>
        <fullName evidence="1">Uncharacterized protein</fullName>
    </submittedName>
</protein>
<evidence type="ECO:0000313" key="1">
    <source>
        <dbReference type="EMBL" id="VAW56434.1"/>
    </source>
</evidence>
<dbReference type="AlphaFoldDB" id="A0A3B0XK57"/>
<proteinExistence type="predicted"/>
<sequence length="56" mass="6257">MASENIINLENLLQPISEENPAGIDIREDSSPTSIYYAIKDARKSARAAERSNMFD</sequence>
<feature type="non-terminal residue" evidence="1">
    <location>
        <position position="56"/>
    </location>
</feature>
<reference evidence="1" key="1">
    <citation type="submission" date="2018-06" db="EMBL/GenBank/DDBJ databases">
        <authorList>
            <person name="Zhirakovskaya E."/>
        </authorList>
    </citation>
    <scope>NUCLEOTIDE SEQUENCE</scope>
</reference>
<gene>
    <name evidence="1" type="ORF">MNBD_GAMMA07-939</name>
</gene>
<organism evidence="1">
    <name type="scientific">hydrothermal vent metagenome</name>
    <dbReference type="NCBI Taxonomy" id="652676"/>
    <lineage>
        <taxon>unclassified sequences</taxon>
        <taxon>metagenomes</taxon>
        <taxon>ecological metagenomes</taxon>
    </lineage>
</organism>
<dbReference type="EMBL" id="UOFF01000228">
    <property type="protein sequence ID" value="VAW56434.1"/>
    <property type="molecule type" value="Genomic_DNA"/>
</dbReference>